<keyword evidence="3" id="KW-1185">Reference proteome</keyword>
<accession>A0A518CC73</accession>
<gene>
    <name evidence="2" type="ORF">Pan97_38760</name>
</gene>
<reference evidence="3" key="1">
    <citation type="submission" date="2019-02" db="EMBL/GenBank/DDBJ databases">
        <title>Deep-cultivation of Planctomycetes and their phenomic and genomic characterization uncovers novel biology.</title>
        <authorList>
            <person name="Wiegand S."/>
            <person name="Jogler M."/>
            <person name="Boedeker C."/>
            <person name="Pinto D."/>
            <person name="Vollmers J."/>
            <person name="Rivas-Marin E."/>
            <person name="Kohn T."/>
            <person name="Peeters S.H."/>
            <person name="Heuer A."/>
            <person name="Rast P."/>
            <person name="Oberbeckmann S."/>
            <person name="Bunk B."/>
            <person name="Jeske O."/>
            <person name="Meyerdierks A."/>
            <person name="Storesund J.E."/>
            <person name="Kallscheuer N."/>
            <person name="Luecker S."/>
            <person name="Lage O.M."/>
            <person name="Pohl T."/>
            <person name="Merkel B.J."/>
            <person name="Hornburger P."/>
            <person name="Mueller R.-W."/>
            <person name="Bruemmer F."/>
            <person name="Labrenz M."/>
            <person name="Spormann A.M."/>
            <person name="Op den Camp H."/>
            <person name="Overmann J."/>
            <person name="Amann R."/>
            <person name="Jetten M.S.M."/>
            <person name="Mascher T."/>
            <person name="Medema M.H."/>
            <person name="Devos D.P."/>
            <person name="Kaster A.-K."/>
            <person name="Ovreas L."/>
            <person name="Rohde M."/>
            <person name="Galperin M.Y."/>
            <person name="Jogler C."/>
        </authorList>
    </citation>
    <scope>NUCLEOTIDE SEQUENCE [LARGE SCALE GENOMIC DNA]</scope>
    <source>
        <strain evidence="3">Pan97</strain>
    </source>
</reference>
<dbReference type="AlphaFoldDB" id="A0A518CC73"/>
<dbReference type="RefSeq" id="WP_144975236.1">
    <property type="nucleotide sequence ID" value="NZ_CP036289.1"/>
</dbReference>
<evidence type="ECO:0000313" key="2">
    <source>
        <dbReference type="EMBL" id="QDU76819.1"/>
    </source>
</evidence>
<dbReference type="OrthoDB" id="287810at2"/>
<keyword evidence="1" id="KW-0732">Signal</keyword>
<organism evidence="2 3">
    <name type="scientific">Bremerella volcania</name>
    <dbReference type="NCBI Taxonomy" id="2527984"/>
    <lineage>
        <taxon>Bacteria</taxon>
        <taxon>Pseudomonadati</taxon>
        <taxon>Planctomycetota</taxon>
        <taxon>Planctomycetia</taxon>
        <taxon>Pirellulales</taxon>
        <taxon>Pirellulaceae</taxon>
        <taxon>Bremerella</taxon>
    </lineage>
</organism>
<dbReference type="EMBL" id="CP036289">
    <property type="protein sequence ID" value="QDU76819.1"/>
    <property type="molecule type" value="Genomic_DNA"/>
</dbReference>
<dbReference type="PROSITE" id="PS51257">
    <property type="entry name" value="PROKAR_LIPOPROTEIN"/>
    <property type="match status" value="1"/>
</dbReference>
<evidence type="ECO:0000313" key="3">
    <source>
        <dbReference type="Proteomes" id="UP000318626"/>
    </source>
</evidence>
<sequence length="157" mass="16798" precursor="true">MLQFFRPFALLVLFFSIAGCSQSDQPKAYPTSGVIQFNGKPLKGGGAISFVPIGNQEGKAAGGEIRDDGTFVMSTYHQGDGSIPGKFRVMVVQSVSDEPEMVASDGGGEPKMSSEPIETVAKGDRIPFVYADPVKSPVIVEVKPQDANELTIDLKRM</sequence>
<proteinExistence type="predicted"/>
<dbReference type="KEGG" id="bvo:Pan97_38760"/>
<dbReference type="Proteomes" id="UP000318626">
    <property type="component" value="Chromosome"/>
</dbReference>
<name>A0A518CC73_9BACT</name>
<evidence type="ECO:0000256" key="1">
    <source>
        <dbReference type="SAM" id="SignalP"/>
    </source>
</evidence>
<protein>
    <recommendedName>
        <fullName evidence="4">Carboxypeptidase regulatory-like domain-containing protein</fullName>
    </recommendedName>
</protein>
<evidence type="ECO:0008006" key="4">
    <source>
        <dbReference type="Google" id="ProtNLM"/>
    </source>
</evidence>
<feature type="signal peptide" evidence="1">
    <location>
        <begin position="1"/>
        <end position="23"/>
    </location>
</feature>
<feature type="chain" id="PRO_5021801916" description="Carboxypeptidase regulatory-like domain-containing protein" evidence="1">
    <location>
        <begin position="24"/>
        <end position="157"/>
    </location>
</feature>